<gene>
    <name evidence="8" type="ORF">CAPTEDRAFT_56035</name>
</gene>
<dbReference type="EMBL" id="AMQN01005512">
    <property type="status" value="NOT_ANNOTATED_CDS"/>
    <property type="molecule type" value="Genomic_DNA"/>
</dbReference>
<feature type="non-terminal residue" evidence="8">
    <location>
        <position position="1"/>
    </location>
</feature>
<dbReference type="GO" id="GO:0005886">
    <property type="term" value="C:plasma membrane"/>
    <property type="evidence" value="ECO:0007669"/>
    <property type="project" value="TreeGrafter"/>
</dbReference>
<dbReference type="GO" id="GO:0012505">
    <property type="term" value="C:endomembrane system"/>
    <property type="evidence" value="ECO:0007669"/>
    <property type="project" value="UniProtKB-SubCell"/>
</dbReference>
<dbReference type="InterPro" id="IPR000421">
    <property type="entry name" value="FA58C"/>
</dbReference>
<dbReference type="SUPFAM" id="SSF49785">
    <property type="entry name" value="Galactose-binding domain-like"/>
    <property type="match status" value="1"/>
</dbReference>
<dbReference type="Proteomes" id="UP000014760">
    <property type="component" value="Unassembled WGS sequence"/>
</dbReference>
<dbReference type="PANTHER" id="PTHR46806:SF5">
    <property type="entry name" value="F5_8 TYPE C DOMAIN-CONTAINING PROTEIN"/>
    <property type="match status" value="1"/>
</dbReference>
<dbReference type="HOGENOM" id="CLU_030066_5_1_1"/>
<evidence type="ECO:0000256" key="1">
    <source>
        <dbReference type="ARBA" id="ARBA00004184"/>
    </source>
</evidence>
<keyword evidence="4" id="KW-0130">Cell adhesion</keyword>
<keyword evidence="10" id="KW-1185">Reference proteome</keyword>
<keyword evidence="5" id="KW-0472">Membrane</keyword>
<dbReference type="OrthoDB" id="10028859at2759"/>
<feature type="non-terminal residue" evidence="8">
    <location>
        <position position="115"/>
    </location>
</feature>
<dbReference type="GO" id="GO:0005576">
    <property type="term" value="C:extracellular region"/>
    <property type="evidence" value="ECO:0007669"/>
    <property type="project" value="UniProtKB-SubCell"/>
</dbReference>
<dbReference type="Pfam" id="PF00754">
    <property type="entry name" value="F5_F8_type_C"/>
    <property type="match status" value="1"/>
</dbReference>
<feature type="domain" description="F5/8 type C" evidence="7">
    <location>
        <begin position="1"/>
        <end position="112"/>
    </location>
</feature>
<name>R7V0J2_CAPTE</name>
<sequence length="115" mass="13336">WASKLAMDANPWIEVDLAEERLIAGIVTLGRTKADFDQYIKTFQIKYRSDESDPFTAYTNAEGSEVSIFVANEFRNESVFNGFNATILARYVRLYPLEYNDYPTLRWELFGCVTR</sequence>
<dbReference type="GO" id="GO:0007155">
    <property type="term" value="P:cell adhesion"/>
    <property type="evidence" value="ECO:0007669"/>
    <property type="project" value="UniProtKB-KW"/>
</dbReference>
<dbReference type="InterPro" id="IPR008979">
    <property type="entry name" value="Galactose-bd-like_sf"/>
</dbReference>
<evidence type="ECO:0000259" key="7">
    <source>
        <dbReference type="PROSITE" id="PS50022"/>
    </source>
</evidence>
<proteinExistence type="predicted"/>
<reference evidence="8 10" key="2">
    <citation type="journal article" date="2013" name="Nature">
        <title>Insights into bilaterian evolution from three spiralian genomes.</title>
        <authorList>
            <person name="Simakov O."/>
            <person name="Marletaz F."/>
            <person name="Cho S.J."/>
            <person name="Edsinger-Gonzales E."/>
            <person name="Havlak P."/>
            <person name="Hellsten U."/>
            <person name="Kuo D.H."/>
            <person name="Larsson T."/>
            <person name="Lv J."/>
            <person name="Arendt D."/>
            <person name="Savage R."/>
            <person name="Osoegawa K."/>
            <person name="de Jong P."/>
            <person name="Grimwood J."/>
            <person name="Chapman J.A."/>
            <person name="Shapiro H."/>
            <person name="Aerts A."/>
            <person name="Otillar R.P."/>
            <person name="Terry A.Y."/>
            <person name="Boore J.L."/>
            <person name="Grigoriev I.V."/>
            <person name="Lindberg D.R."/>
            <person name="Seaver E.C."/>
            <person name="Weisblat D.A."/>
            <person name="Putnam N.H."/>
            <person name="Rokhsar D.S."/>
        </authorList>
    </citation>
    <scope>NUCLEOTIDE SEQUENCE</scope>
    <source>
        <strain evidence="8 10">I ESC-2004</strain>
    </source>
</reference>
<evidence type="ECO:0000256" key="5">
    <source>
        <dbReference type="ARBA" id="ARBA00023136"/>
    </source>
</evidence>
<dbReference type="AlphaFoldDB" id="R7V0J2"/>
<dbReference type="Gene3D" id="2.60.120.260">
    <property type="entry name" value="Galactose-binding domain-like"/>
    <property type="match status" value="1"/>
</dbReference>
<evidence type="ECO:0000256" key="2">
    <source>
        <dbReference type="ARBA" id="ARBA00004613"/>
    </source>
</evidence>
<comment type="subcellular location">
    <subcellularLocation>
        <location evidence="1">Endomembrane system</location>
        <topology evidence="1">Peripheral membrane protein</topology>
    </subcellularLocation>
    <subcellularLocation>
        <location evidence="2">Secreted</location>
    </subcellularLocation>
</comment>
<dbReference type="InterPro" id="IPR050633">
    <property type="entry name" value="Neuropilin_MCO_CoagFactor"/>
</dbReference>
<keyword evidence="6" id="KW-1015">Disulfide bond</keyword>
<evidence type="ECO:0000256" key="6">
    <source>
        <dbReference type="ARBA" id="ARBA00023157"/>
    </source>
</evidence>
<protein>
    <recommendedName>
        <fullName evidence="7">F5/8 type C domain-containing protein</fullName>
    </recommendedName>
</protein>
<accession>R7V0J2</accession>
<organism evidence="8">
    <name type="scientific">Capitella teleta</name>
    <name type="common">Polychaete worm</name>
    <dbReference type="NCBI Taxonomy" id="283909"/>
    <lineage>
        <taxon>Eukaryota</taxon>
        <taxon>Metazoa</taxon>
        <taxon>Spiralia</taxon>
        <taxon>Lophotrochozoa</taxon>
        <taxon>Annelida</taxon>
        <taxon>Polychaeta</taxon>
        <taxon>Sedentaria</taxon>
        <taxon>Scolecida</taxon>
        <taxon>Capitellidae</taxon>
        <taxon>Capitella</taxon>
    </lineage>
</organism>
<dbReference type="PANTHER" id="PTHR46806">
    <property type="entry name" value="F5/8 TYPE C DOMAIN-CONTAINING PROTEIN"/>
    <property type="match status" value="1"/>
</dbReference>
<dbReference type="EnsemblMetazoa" id="CapteT56035">
    <property type="protein sequence ID" value="CapteP56035"/>
    <property type="gene ID" value="CapteG56035"/>
</dbReference>
<evidence type="ECO:0000313" key="9">
    <source>
        <dbReference type="EnsemblMetazoa" id="CapteP56035"/>
    </source>
</evidence>
<evidence type="ECO:0000313" key="8">
    <source>
        <dbReference type="EMBL" id="ELU12027.1"/>
    </source>
</evidence>
<reference evidence="10" key="1">
    <citation type="submission" date="2012-12" db="EMBL/GenBank/DDBJ databases">
        <authorList>
            <person name="Hellsten U."/>
            <person name="Grimwood J."/>
            <person name="Chapman J.A."/>
            <person name="Shapiro H."/>
            <person name="Aerts A."/>
            <person name="Otillar R.P."/>
            <person name="Terry A.Y."/>
            <person name="Boore J.L."/>
            <person name="Simakov O."/>
            <person name="Marletaz F."/>
            <person name="Cho S.-J."/>
            <person name="Edsinger-Gonzales E."/>
            <person name="Havlak P."/>
            <person name="Kuo D.-H."/>
            <person name="Larsson T."/>
            <person name="Lv J."/>
            <person name="Arendt D."/>
            <person name="Savage R."/>
            <person name="Osoegawa K."/>
            <person name="de Jong P."/>
            <person name="Lindberg D.R."/>
            <person name="Seaver E.C."/>
            <person name="Weisblat D.A."/>
            <person name="Putnam N.H."/>
            <person name="Grigoriev I.V."/>
            <person name="Rokhsar D.S."/>
        </authorList>
    </citation>
    <scope>NUCLEOTIDE SEQUENCE</scope>
    <source>
        <strain evidence="10">I ESC-2004</strain>
    </source>
</reference>
<keyword evidence="3" id="KW-0964">Secreted</keyword>
<dbReference type="STRING" id="283909.R7V0J2"/>
<dbReference type="GO" id="GO:0038023">
    <property type="term" value="F:signaling receptor activity"/>
    <property type="evidence" value="ECO:0007669"/>
    <property type="project" value="TreeGrafter"/>
</dbReference>
<dbReference type="EMBL" id="KB296213">
    <property type="protein sequence ID" value="ELU12027.1"/>
    <property type="molecule type" value="Genomic_DNA"/>
</dbReference>
<dbReference type="CDD" id="cd00057">
    <property type="entry name" value="FA58C"/>
    <property type="match status" value="1"/>
</dbReference>
<reference evidence="9" key="3">
    <citation type="submission" date="2015-06" db="UniProtKB">
        <authorList>
            <consortium name="EnsemblMetazoa"/>
        </authorList>
    </citation>
    <scope>IDENTIFICATION</scope>
</reference>
<dbReference type="PROSITE" id="PS01286">
    <property type="entry name" value="FA58C_2"/>
    <property type="match status" value="1"/>
</dbReference>
<evidence type="ECO:0000256" key="4">
    <source>
        <dbReference type="ARBA" id="ARBA00022889"/>
    </source>
</evidence>
<evidence type="ECO:0000313" key="10">
    <source>
        <dbReference type="Proteomes" id="UP000014760"/>
    </source>
</evidence>
<dbReference type="PROSITE" id="PS50022">
    <property type="entry name" value="FA58C_3"/>
    <property type="match status" value="1"/>
</dbReference>
<evidence type="ECO:0000256" key="3">
    <source>
        <dbReference type="ARBA" id="ARBA00022525"/>
    </source>
</evidence>